<gene>
    <name evidence="2" type="ORF">A2131_02645</name>
</gene>
<feature type="transmembrane region" description="Helical" evidence="1">
    <location>
        <begin position="154"/>
        <end position="172"/>
    </location>
</feature>
<evidence type="ECO:0000313" key="2">
    <source>
        <dbReference type="EMBL" id="OGZ94532.1"/>
    </source>
</evidence>
<keyword evidence="1" id="KW-0472">Membrane</keyword>
<organism evidence="2 3">
    <name type="scientific">Candidatus Sungbacteria bacterium GWC2_49_10</name>
    <dbReference type="NCBI Taxonomy" id="1802263"/>
    <lineage>
        <taxon>Bacteria</taxon>
        <taxon>Candidatus Sungiibacteriota</taxon>
    </lineage>
</organism>
<dbReference type="Proteomes" id="UP000177392">
    <property type="component" value="Unassembled WGS sequence"/>
</dbReference>
<comment type="caution">
    <text evidence="2">The sequence shown here is derived from an EMBL/GenBank/DDBJ whole genome shotgun (WGS) entry which is preliminary data.</text>
</comment>
<accession>A0A1G2K539</accession>
<reference evidence="2 3" key="1">
    <citation type="journal article" date="2016" name="Nat. Commun.">
        <title>Thousands of microbial genomes shed light on interconnected biogeochemical processes in an aquifer system.</title>
        <authorList>
            <person name="Anantharaman K."/>
            <person name="Brown C.T."/>
            <person name="Hug L.A."/>
            <person name="Sharon I."/>
            <person name="Castelle C.J."/>
            <person name="Probst A.J."/>
            <person name="Thomas B.C."/>
            <person name="Singh A."/>
            <person name="Wilkins M.J."/>
            <person name="Karaoz U."/>
            <person name="Brodie E.L."/>
            <person name="Williams K.H."/>
            <person name="Hubbard S.S."/>
            <person name="Banfield J.F."/>
        </authorList>
    </citation>
    <scope>NUCLEOTIDE SEQUENCE [LARGE SCALE GENOMIC DNA]</scope>
</reference>
<keyword evidence="1" id="KW-1133">Transmembrane helix</keyword>
<sequence>MTQNLKLAFKNTLWFLLPSGIIFLASFALDFYSGPSGVETRRLLINGYYFLLFHNIPFFIASLVLFTFLRKGASRVVSVLVSNGVVVGLWFLVLYLSVFIIRLGDVGVGGLFIVYIAILALIIFFIRSITAKYELTADAVDTVTTKLLDWVNKFLMYGLIILTAVAVIYIFGSAV</sequence>
<name>A0A1G2K539_9BACT</name>
<feature type="transmembrane region" description="Helical" evidence="1">
    <location>
        <begin position="12"/>
        <end position="29"/>
    </location>
</feature>
<feature type="transmembrane region" description="Helical" evidence="1">
    <location>
        <begin position="107"/>
        <end position="126"/>
    </location>
</feature>
<evidence type="ECO:0000313" key="3">
    <source>
        <dbReference type="Proteomes" id="UP000177392"/>
    </source>
</evidence>
<feature type="transmembrane region" description="Helical" evidence="1">
    <location>
        <begin position="49"/>
        <end position="69"/>
    </location>
</feature>
<dbReference type="AlphaFoldDB" id="A0A1G2K539"/>
<feature type="transmembrane region" description="Helical" evidence="1">
    <location>
        <begin position="76"/>
        <end position="101"/>
    </location>
</feature>
<proteinExistence type="predicted"/>
<keyword evidence="1" id="KW-0812">Transmembrane</keyword>
<protein>
    <submittedName>
        <fullName evidence="2">Uncharacterized protein</fullName>
    </submittedName>
</protein>
<dbReference type="EMBL" id="MHQB01000010">
    <property type="protein sequence ID" value="OGZ94532.1"/>
    <property type="molecule type" value="Genomic_DNA"/>
</dbReference>
<evidence type="ECO:0000256" key="1">
    <source>
        <dbReference type="SAM" id="Phobius"/>
    </source>
</evidence>